<name>A0A1W1D8C7_9ZZZZ</name>
<evidence type="ECO:0000313" key="1">
    <source>
        <dbReference type="EMBL" id="SFV76869.1"/>
    </source>
</evidence>
<sequence>MRVEIDGNVIRIKPTDISTKNGAEFLTFTGEDGKTQEIRADLVSIQK</sequence>
<dbReference type="AlphaFoldDB" id="A0A1W1D8C7"/>
<protein>
    <submittedName>
        <fullName evidence="1">Uncharacterized protein</fullName>
    </submittedName>
</protein>
<proteinExistence type="predicted"/>
<organism evidence="1">
    <name type="scientific">hydrothermal vent metagenome</name>
    <dbReference type="NCBI Taxonomy" id="652676"/>
    <lineage>
        <taxon>unclassified sequences</taxon>
        <taxon>metagenomes</taxon>
        <taxon>ecological metagenomes</taxon>
    </lineage>
</organism>
<dbReference type="EMBL" id="FPHR01000010">
    <property type="protein sequence ID" value="SFV76869.1"/>
    <property type="molecule type" value="Genomic_DNA"/>
</dbReference>
<reference evidence="1" key="1">
    <citation type="submission" date="2016-10" db="EMBL/GenBank/DDBJ databases">
        <authorList>
            <person name="de Groot N.N."/>
        </authorList>
    </citation>
    <scope>NUCLEOTIDE SEQUENCE</scope>
</reference>
<accession>A0A1W1D8C7</accession>
<gene>
    <name evidence="1" type="ORF">MNB_SUP05-4-807</name>
</gene>